<dbReference type="GO" id="GO:0033712">
    <property type="term" value="F:1,5-anhydro-D-fructose reductase (1,5-anhydro-D-mannitol-forming) activity"/>
    <property type="evidence" value="ECO:0007669"/>
    <property type="project" value="UniProtKB-EC"/>
</dbReference>
<evidence type="ECO:0000313" key="3">
    <source>
        <dbReference type="EMBL" id="QDS99106.1"/>
    </source>
</evidence>
<feature type="domain" description="Gfo/Idh/MocA-like oxidoreductase N-terminal" evidence="1">
    <location>
        <begin position="41"/>
        <end position="182"/>
    </location>
</feature>
<proteinExistence type="predicted"/>
<dbReference type="GO" id="GO:0000166">
    <property type="term" value="F:nucleotide binding"/>
    <property type="evidence" value="ECO:0007669"/>
    <property type="project" value="InterPro"/>
</dbReference>
<dbReference type="Gene3D" id="3.40.50.720">
    <property type="entry name" value="NAD(P)-binding Rossmann-like Domain"/>
    <property type="match status" value="1"/>
</dbReference>
<protein>
    <submittedName>
        <fullName evidence="3">1,5-anhydro-D-fructose reductase</fullName>
        <ecNumber evidence="3">1.1.1.292</ecNumber>
    </submittedName>
</protein>
<organism evidence="3 4">
    <name type="scientific">Adhaeretor mobilis</name>
    <dbReference type="NCBI Taxonomy" id="1930276"/>
    <lineage>
        <taxon>Bacteria</taxon>
        <taxon>Pseudomonadati</taxon>
        <taxon>Planctomycetota</taxon>
        <taxon>Planctomycetia</taxon>
        <taxon>Pirellulales</taxon>
        <taxon>Lacipirellulaceae</taxon>
        <taxon>Adhaeretor</taxon>
    </lineage>
</organism>
<name>A0A517MW48_9BACT</name>
<evidence type="ECO:0000259" key="2">
    <source>
        <dbReference type="Pfam" id="PF19051"/>
    </source>
</evidence>
<dbReference type="AlphaFoldDB" id="A0A517MW48"/>
<evidence type="ECO:0000313" key="4">
    <source>
        <dbReference type="Proteomes" id="UP000319852"/>
    </source>
</evidence>
<reference evidence="3 4" key="1">
    <citation type="submission" date="2019-02" db="EMBL/GenBank/DDBJ databases">
        <title>Deep-cultivation of Planctomycetes and their phenomic and genomic characterization uncovers novel biology.</title>
        <authorList>
            <person name="Wiegand S."/>
            <person name="Jogler M."/>
            <person name="Boedeker C."/>
            <person name="Pinto D."/>
            <person name="Vollmers J."/>
            <person name="Rivas-Marin E."/>
            <person name="Kohn T."/>
            <person name="Peeters S.H."/>
            <person name="Heuer A."/>
            <person name="Rast P."/>
            <person name="Oberbeckmann S."/>
            <person name="Bunk B."/>
            <person name="Jeske O."/>
            <person name="Meyerdierks A."/>
            <person name="Storesund J.E."/>
            <person name="Kallscheuer N."/>
            <person name="Luecker S."/>
            <person name="Lage O.M."/>
            <person name="Pohl T."/>
            <person name="Merkel B.J."/>
            <person name="Hornburger P."/>
            <person name="Mueller R.-W."/>
            <person name="Bruemmer F."/>
            <person name="Labrenz M."/>
            <person name="Spormann A.M."/>
            <person name="Op den Camp H."/>
            <person name="Overmann J."/>
            <person name="Amann R."/>
            <person name="Jetten M.S.M."/>
            <person name="Mascher T."/>
            <person name="Medema M.H."/>
            <person name="Devos D.P."/>
            <person name="Kaster A.-K."/>
            <person name="Ovreas L."/>
            <person name="Rohde M."/>
            <person name="Galperin M.Y."/>
            <person name="Jogler C."/>
        </authorList>
    </citation>
    <scope>NUCLEOTIDE SEQUENCE [LARGE SCALE GENOMIC DNA]</scope>
    <source>
        <strain evidence="3 4">HG15A2</strain>
    </source>
</reference>
<dbReference type="InterPro" id="IPR036291">
    <property type="entry name" value="NAD(P)-bd_dom_sf"/>
</dbReference>
<evidence type="ECO:0000259" key="1">
    <source>
        <dbReference type="Pfam" id="PF01408"/>
    </source>
</evidence>
<dbReference type="EC" id="1.1.1.292" evidence="3"/>
<dbReference type="PROSITE" id="PS51318">
    <property type="entry name" value="TAT"/>
    <property type="match status" value="1"/>
</dbReference>
<keyword evidence="3" id="KW-0560">Oxidoreductase</keyword>
<sequence>MPTKMDRRCFLGATCSTALGAGAPWVLPSTVFGQSSPSNRINIGVIGLGTRGIPDMKVFMQNEDVQIRAICDVNKASGGYRDESTVMGLEPALRIANQYYAEKQKSGTYNGVFTTSDFRDILERDDIDAVALVVPDHWHATMTRMAAEAGKDVFCQKPLTLTLGEGQEMIKTVRKHGRVLQTASQYRSNCRARHACELVLNGRIGKLKSMRVRIGYNNKIGPGPGWEPMPVPNDFDYDMWLGPAPRAAYHEKRCLYKFRFNLDYSGGQITNLGAHAIDIAQWGNGSSLTGPVEVEGIGAKWLPDGSLFNTALESTFRARYANGVELICESSGEAMGVRFEGTEGWIEFVLVGGKFRASSKSLENEIIGLDEIHLPVSNLERTFDNPGNFYADHVRNFLDCVITREDPLEPVEVGHRTASVCHLWNIAIKNIGKKLNWDPDKEKFTNDDSANSMCTRPTHDWS</sequence>
<feature type="domain" description="Gfo/Idh/MocA-like oxidoreductase bacterial type C-terminal" evidence="2">
    <location>
        <begin position="227"/>
        <end position="458"/>
    </location>
</feature>
<dbReference type="InterPro" id="IPR000683">
    <property type="entry name" value="Gfo/Idh/MocA-like_OxRdtase_N"/>
</dbReference>
<dbReference type="KEGG" id="amob:HG15A2_23960"/>
<dbReference type="PANTHER" id="PTHR43818:SF5">
    <property type="entry name" value="OXIDOREDUCTASE FAMILY PROTEIN"/>
    <property type="match status" value="1"/>
</dbReference>
<dbReference type="InterPro" id="IPR050463">
    <property type="entry name" value="Gfo/Idh/MocA_oxidrdct_glycsds"/>
</dbReference>
<dbReference type="InterPro" id="IPR043906">
    <property type="entry name" value="Gfo/Idh/MocA_OxRdtase_bact_C"/>
</dbReference>
<dbReference type="EMBL" id="CP036263">
    <property type="protein sequence ID" value="QDS99106.1"/>
    <property type="molecule type" value="Genomic_DNA"/>
</dbReference>
<dbReference type="Gene3D" id="3.30.360.10">
    <property type="entry name" value="Dihydrodipicolinate Reductase, domain 2"/>
    <property type="match status" value="1"/>
</dbReference>
<dbReference type="Proteomes" id="UP000319852">
    <property type="component" value="Chromosome"/>
</dbReference>
<dbReference type="RefSeq" id="WP_145060380.1">
    <property type="nucleotide sequence ID" value="NZ_CP036263.1"/>
</dbReference>
<keyword evidence="4" id="KW-1185">Reference proteome</keyword>
<dbReference type="PANTHER" id="PTHR43818">
    <property type="entry name" value="BCDNA.GH03377"/>
    <property type="match status" value="1"/>
</dbReference>
<dbReference type="SUPFAM" id="SSF55347">
    <property type="entry name" value="Glyceraldehyde-3-phosphate dehydrogenase-like, C-terminal domain"/>
    <property type="match status" value="1"/>
</dbReference>
<dbReference type="Pfam" id="PF19051">
    <property type="entry name" value="GFO_IDH_MocA_C2"/>
    <property type="match status" value="1"/>
</dbReference>
<dbReference type="InterPro" id="IPR006311">
    <property type="entry name" value="TAT_signal"/>
</dbReference>
<dbReference type="Pfam" id="PF01408">
    <property type="entry name" value="GFO_IDH_MocA"/>
    <property type="match status" value="1"/>
</dbReference>
<dbReference type="OrthoDB" id="9788246at2"/>
<dbReference type="SUPFAM" id="SSF51735">
    <property type="entry name" value="NAD(P)-binding Rossmann-fold domains"/>
    <property type="match status" value="1"/>
</dbReference>
<accession>A0A517MW48</accession>
<gene>
    <name evidence="3" type="primary">afr_3</name>
    <name evidence="3" type="ORF">HG15A2_23960</name>
</gene>